<evidence type="ECO:0000256" key="2">
    <source>
        <dbReference type="ARBA" id="ARBA00010139"/>
    </source>
</evidence>
<dbReference type="Proteomes" id="UP000460272">
    <property type="component" value="Unassembled WGS sequence"/>
</dbReference>
<evidence type="ECO:0000256" key="7">
    <source>
        <dbReference type="ARBA" id="ARBA00023033"/>
    </source>
</evidence>
<evidence type="ECO:0000256" key="4">
    <source>
        <dbReference type="ARBA" id="ARBA00022827"/>
    </source>
</evidence>
<keyword evidence="6" id="KW-0560">Oxidoreductase</keyword>
<dbReference type="InterPro" id="IPR020946">
    <property type="entry name" value="Flavin_mOase-like"/>
</dbReference>
<dbReference type="AlphaFoldDB" id="A0A6P2BVB5"/>
<dbReference type="SUPFAM" id="SSF51905">
    <property type="entry name" value="FAD/NAD(P)-binding domain"/>
    <property type="match status" value="2"/>
</dbReference>
<dbReference type="OrthoDB" id="5168853at2"/>
<keyword evidence="7" id="KW-0503">Monooxygenase</keyword>
<keyword evidence="3" id="KW-0285">Flavoprotein</keyword>
<dbReference type="GO" id="GO:0004499">
    <property type="term" value="F:N,N-dimethylaniline monooxygenase activity"/>
    <property type="evidence" value="ECO:0007669"/>
    <property type="project" value="InterPro"/>
</dbReference>
<keyword evidence="4" id="KW-0274">FAD</keyword>
<protein>
    <submittedName>
        <fullName evidence="8">NAD(P)/FAD-dependent oxidoreductase</fullName>
    </submittedName>
</protein>
<dbReference type="PANTHER" id="PTHR43098:SF3">
    <property type="entry name" value="L-ORNITHINE N(5)-MONOOXYGENASE-RELATED"/>
    <property type="match status" value="1"/>
</dbReference>
<accession>A0A6P2BVB5</accession>
<dbReference type="InterPro" id="IPR050775">
    <property type="entry name" value="FAD-binding_Monooxygenases"/>
</dbReference>
<sequence>MSTTERVDAVIVGAGVAGMYAIYKLRSTGLSVRCFEAGAGVGGTWYWNRYPGCRCDVESVDYSFSFDPDLEQEWDWSERYATQPEIVRYLNHVADRHDLRSSITFGTRVTSAEFDANAARWLIRTDSGEEVSARFCVLATGSLSAATVPAIPGLAEFTGRWHHTARWPRDGIDFTGRRVGVIGTGSSGIQSSPEIARAAAHLYVFQRSANFSVPASNAPLTAQTRAEVKATYAERRRRCRENGGGSLHEPYPRNTLAVSKEERWAAYERLWNRGGVLFSKTFPDQLTDRAANDEAVKFFTEKVRATVRDPEVARMLIPTDHPIGAKRICTDSDYYATFNRDNVTLVDIRSAPIERITPTGIRTADAEYRLDDIVFATGFDAMTGALARIDIRGRDGRALRDAWSAGPRTYLGLSVAGFPNMFIVTGPGSPSVLVNMILAAEQHVDWIADAIGHLRKAGMPTIEATADAQESWVEHCNEVADRTLLPLANSWWVGANIPGKPRVFMPFAGGFGAYRQICADVAADGYRGFRLAAA</sequence>
<comment type="similarity">
    <text evidence="2">Belongs to the FAD-binding monooxygenase family.</text>
</comment>
<evidence type="ECO:0000256" key="3">
    <source>
        <dbReference type="ARBA" id="ARBA00022630"/>
    </source>
</evidence>
<evidence type="ECO:0000313" key="9">
    <source>
        <dbReference type="Proteomes" id="UP000460272"/>
    </source>
</evidence>
<gene>
    <name evidence="8" type="ORF">EAS64_25445</name>
</gene>
<dbReference type="GO" id="GO:0050661">
    <property type="term" value="F:NADP binding"/>
    <property type="evidence" value="ECO:0007669"/>
    <property type="project" value="InterPro"/>
</dbReference>
<name>A0A6P2BVB5_9ACTN</name>
<proteinExistence type="inferred from homology"/>
<organism evidence="8 9">
    <name type="scientific">Trebonia kvetii</name>
    <dbReference type="NCBI Taxonomy" id="2480626"/>
    <lineage>
        <taxon>Bacteria</taxon>
        <taxon>Bacillati</taxon>
        <taxon>Actinomycetota</taxon>
        <taxon>Actinomycetes</taxon>
        <taxon>Streptosporangiales</taxon>
        <taxon>Treboniaceae</taxon>
        <taxon>Trebonia</taxon>
    </lineage>
</organism>
<evidence type="ECO:0000313" key="8">
    <source>
        <dbReference type="EMBL" id="TVZ02176.1"/>
    </source>
</evidence>
<dbReference type="Gene3D" id="3.50.50.60">
    <property type="entry name" value="FAD/NAD(P)-binding domain"/>
    <property type="match status" value="2"/>
</dbReference>
<dbReference type="EMBL" id="RPFW01000005">
    <property type="protein sequence ID" value="TVZ02176.1"/>
    <property type="molecule type" value="Genomic_DNA"/>
</dbReference>
<dbReference type="RefSeq" id="WP_145856935.1">
    <property type="nucleotide sequence ID" value="NZ_RPFW01000005.1"/>
</dbReference>
<comment type="caution">
    <text evidence="8">The sequence shown here is derived from an EMBL/GenBank/DDBJ whole genome shotgun (WGS) entry which is preliminary data.</text>
</comment>
<evidence type="ECO:0000256" key="5">
    <source>
        <dbReference type="ARBA" id="ARBA00022857"/>
    </source>
</evidence>
<reference evidence="8 9" key="1">
    <citation type="submission" date="2018-11" db="EMBL/GenBank/DDBJ databases">
        <title>Trebonia kvetii gen.nov., sp.nov., a novel acidophilic actinobacterium, and proposal of the new actinobacterial family Treboniaceae fam. nov.</title>
        <authorList>
            <person name="Rapoport D."/>
            <person name="Sagova-Mareckova M."/>
            <person name="Sedlacek I."/>
            <person name="Provaznik J."/>
            <person name="Kralova S."/>
            <person name="Pavlinic D."/>
            <person name="Benes V."/>
            <person name="Kopecky J."/>
        </authorList>
    </citation>
    <scope>NUCLEOTIDE SEQUENCE [LARGE SCALE GENOMIC DNA]</scope>
    <source>
        <strain evidence="8 9">15Tr583</strain>
    </source>
</reference>
<dbReference type="GO" id="GO:0050660">
    <property type="term" value="F:flavin adenine dinucleotide binding"/>
    <property type="evidence" value="ECO:0007669"/>
    <property type="project" value="InterPro"/>
</dbReference>
<evidence type="ECO:0000256" key="1">
    <source>
        <dbReference type="ARBA" id="ARBA00001974"/>
    </source>
</evidence>
<dbReference type="InterPro" id="IPR036188">
    <property type="entry name" value="FAD/NAD-bd_sf"/>
</dbReference>
<evidence type="ECO:0000256" key="6">
    <source>
        <dbReference type="ARBA" id="ARBA00023002"/>
    </source>
</evidence>
<keyword evidence="5" id="KW-0521">NADP</keyword>
<dbReference type="PANTHER" id="PTHR43098">
    <property type="entry name" value="L-ORNITHINE N(5)-MONOOXYGENASE-RELATED"/>
    <property type="match status" value="1"/>
</dbReference>
<keyword evidence="9" id="KW-1185">Reference proteome</keyword>
<dbReference type="PRINTS" id="PR00411">
    <property type="entry name" value="PNDRDTASEI"/>
</dbReference>
<comment type="cofactor">
    <cofactor evidence="1">
        <name>FAD</name>
        <dbReference type="ChEBI" id="CHEBI:57692"/>
    </cofactor>
</comment>
<dbReference type="Pfam" id="PF00743">
    <property type="entry name" value="FMO-like"/>
    <property type="match status" value="1"/>
</dbReference>